<dbReference type="SUPFAM" id="SSF47384">
    <property type="entry name" value="Homodimeric domain of signal transducing histidine kinase"/>
    <property type="match status" value="1"/>
</dbReference>
<keyword evidence="3" id="KW-0808">Transferase</keyword>
<comment type="catalytic activity">
    <reaction evidence="1">
        <text>ATP + protein L-histidine = ADP + protein N-phospho-L-histidine.</text>
        <dbReference type="EC" id="2.7.13.3"/>
    </reaction>
</comment>
<evidence type="ECO:0000256" key="2">
    <source>
        <dbReference type="ARBA" id="ARBA00012438"/>
    </source>
</evidence>
<dbReference type="GO" id="GO:0000155">
    <property type="term" value="F:phosphorelay sensor kinase activity"/>
    <property type="evidence" value="ECO:0007669"/>
    <property type="project" value="InterPro"/>
</dbReference>
<dbReference type="InterPro" id="IPR003594">
    <property type="entry name" value="HATPase_dom"/>
</dbReference>
<evidence type="ECO:0000256" key="3">
    <source>
        <dbReference type="ARBA" id="ARBA00022679"/>
    </source>
</evidence>
<name>A0A6P0C9G0_9RHOB</name>
<reference evidence="6 7" key="1">
    <citation type="submission" date="2020-01" db="EMBL/GenBank/DDBJ databases">
        <title>Sulfitobacter sediminilitoris sp. nov., isolated from a tidal flat.</title>
        <authorList>
            <person name="Park S."/>
            <person name="Yoon J.-H."/>
        </authorList>
    </citation>
    <scope>NUCLEOTIDE SEQUENCE [LARGE SCALE GENOMIC DNA]</scope>
    <source>
        <strain evidence="6 7">JBTF-M27</strain>
    </source>
</reference>
<dbReference type="Pfam" id="PF02518">
    <property type="entry name" value="HATPase_c"/>
    <property type="match status" value="1"/>
</dbReference>
<dbReference type="InterPro" id="IPR004358">
    <property type="entry name" value="Sig_transdc_His_kin-like_C"/>
</dbReference>
<dbReference type="AlphaFoldDB" id="A0A6P0C9G0"/>
<comment type="caution">
    <text evidence="6">The sequence shown here is derived from an EMBL/GenBank/DDBJ whole genome shotgun (WGS) entry which is preliminary data.</text>
</comment>
<evidence type="ECO:0000256" key="1">
    <source>
        <dbReference type="ARBA" id="ARBA00000085"/>
    </source>
</evidence>
<dbReference type="InterPro" id="IPR036890">
    <property type="entry name" value="HATPase_C_sf"/>
</dbReference>
<dbReference type="PANTHER" id="PTHR42878:SF15">
    <property type="entry name" value="BACTERIOPHYTOCHROME"/>
    <property type="match status" value="1"/>
</dbReference>
<proteinExistence type="predicted"/>
<dbReference type="SUPFAM" id="SSF55874">
    <property type="entry name" value="ATPase domain of HSP90 chaperone/DNA topoisomerase II/histidine kinase"/>
    <property type="match status" value="1"/>
</dbReference>
<organism evidence="6 7">
    <name type="scientific">Sulfitobacter sediminilitoris</name>
    <dbReference type="NCBI Taxonomy" id="2698830"/>
    <lineage>
        <taxon>Bacteria</taxon>
        <taxon>Pseudomonadati</taxon>
        <taxon>Pseudomonadota</taxon>
        <taxon>Alphaproteobacteria</taxon>
        <taxon>Rhodobacterales</taxon>
        <taxon>Roseobacteraceae</taxon>
        <taxon>Sulfitobacter</taxon>
    </lineage>
</organism>
<keyword evidence="4" id="KW-0418">Kinase</keyword>
<dbReference type="Proteomes" id="UP000468591">
    <property type="component" value="Unassembled WGS sequence"/>
</dbReference>
<feature type="domain" description="Histidine kinase" evidence="5">
    <location>
        <begin position="31"/>
        <end position="245"/>
    </location>
</feature>
<dbReference type="PRINTS" id="PR00344">
    <property type="entry name" value="BCTRLSENSOR"/>
</dbReference>
<evidence type="ECO:0000256" key="4">
    <source>
        <dbReference type="ARBA" id="ARBA00022777"/>
    </source>
</evidence>
<dbReference type="InterPro" id="IPR005467">
    <property type="entry name" value="His_kinase_dom"/>
</dbReference>
<protein>
    <recommendedName>
        <fullName evidence="2">histidine kinase</fullName>
        <ecNumber evidence="2">2.7.13.3</ecNumber>
    </recommendedName>
</protein>
<dbReference type="Gene3D" id="3.30.565.10">
    <property type="entry name" value="Histidine kinase-like ATPase, C-terminal domain"/>
    <property type="match status" value="1"/>
</dbReference>
<dbReference type="EMBL" id="JAABNT010000004">
    <property type="protein sequence ID" value="NEK22497.1"/>
    <property type="molecule type" value="Genomic_DNA"/>
</dbReference>
<evidence type="ECO:0000259" key="5">
    <source>
        <dbReference type="PROSITE" id="PS50109"/>
    </source>
</evidence>
<sequence length="250" mass="27395">MHAPKTIIEQNPAPIAPAGASSQDFDEFIYLISHDVRSSVRALIELPQWIAEDLEEEGFPVAGSVAASIDMMNRHAGRLDRMLVELLTFSRIGRMQDVRENDLVAALNHVLEAVQVPNGFEVLRKLECTRVTMGERDLLTLLDALVQNAIKHHDKPAGRIVVSAIHEGAEIVLSVADDGPGVEENLREKAFGAMRTLRPRDEVEGSGMGLVNVQKISTLYGGCARLTESPFGRGCLVEVRLSDAPMQQPQ</sequence>
<keyword evidence="7" id="KW-1185">Reference proteome</keyword>
<dbReference type="RefSeq" id="WP_164353416.1">
    <property type="nucleotide sequence ID" value="NZ_JAABNT010000004.1"/>
</dbReference>
<dbReference type="PANTHER" id="PTHR42878">
    <property type="entry name" value="TWO-COMPONENT HISTIDINE KINASE"/>
    <property type="match status" value="1"/>
</dbReference>
<dbReference type="InterPro" id="IPR050351">
    <property type="entry name" value="BphY/WalK/GraS-like"/>
</dbReference>
<dbReference type="Gene3D" id="1.10.287.130">
    <property type="match status" value="1"/>
</dbReference>
<dbReference type="GO" id="GO:0000156">
    <property type="term" value="F:phosphorelay response regulator activity"/>
    <property type="evidence" value="ECO:0007669"/>
    <property type="project" value="TreeGrafter"/>
</dbReference>
<accession>A0A6P0C9G0</accession>
<dbReference type="InterPro" id="IPR036097">
    <property type="entry name" value="HisK_dim/P_sf"/>
</dbReference>
<evidence type="ECO:0000313" key="7">
    <source>
        <dbReference type="Proteomes" id="UP000468591"/>
    </source>
</evidence>
<dbReference type="PROSITE" id="PS50109">
    <property type="entry name" value="HIS_KIN"/>
    <property type="match status" value="1"/>
</dbReference>
<dbReference type="GO" id="GO:0030295">
    <property type="term" value="F:protein kinase activator activity"/>
    <property type="evidence" value="ECO:0007669"/>
    <property type="project" value="TreeGrafter"/>
</dbReference>
<dbReference type="EC" id="2.7.13.3" evidence="2"/>
<dbReference type="GO" id="GO:0007234">
    <property type="term" value="P:osmosensory signaling via phosphorelay pathway"/>
    <property type="evidence" value="ECO:0007669"/>
    <property type="project" value="TreeGrafter"/>
</dbReference>
<gene>
    <name evidence="6" type="ORF">GV827_08790</name>
</gene>
<dbReference type="SMART" id="SM00387">
    <property type="entry name" value="HATPase_c"/>
    <property type="match status" value="1"/>
</dbReference>
<evidence type="ECO:0000313" key="6">
    <source>
        <dbReference type="EMBL" id="NEK22497.1"/>
    </source>
</evidence>